<dbReference type="STRING" id="142588.SAMN04488559_102178"/>
<dbReference type="PANTHER" id="PTHR33434">
    <property type="entry name" value="DEGV DOMAIN-CONTAINING PROTEIN DR_1986-RELATED"/>
    <property type="match status" value="1"/>
</dbReference>
<accession>A0A1H9QPW4</accession>
<evidence type="ECO:0000313" key="3">
    <source>
        <dbReference type="EMBL" id="SER61869.1"/>
    </source>
</evidence>
<reference evidence="3 4" key="1">
    <citation type="submission" date="2016-10" db="EMBL/GenBank/DDBJ databases">
        <authorList>
            <person name="de Groot N.N."/>
        </authorList>
    </citation>
    <scope>NUCLEOTIDE SEQUENCE [LARGE SCALE GENOMIC DNA]</scope>
    <source>
        <strain evidence="3 4">DSM 13760</strain>
    </source>
</reference>
<protein>
    <submittedName>
        <fullName evidence="3">EDD domain protein, DegV family</fullName>
    </submittedName>
</protein>
<dbReference type="Pfam" id="PF02645">
    <property type="entry name" value="DegV"/>
    <property type="match status" value="1"/>
</dbReference>
<dbReference type="GO" id="GO:0008289">
    <property type="term" value="F:lipid binding"/>
    <property type="evidence" value="ECO:0007669"/>
    <property type="project" value="UniProtKB-KW"/>
</dbReference>
<dbReference type="InterPro" id="IPR043168">
    <property type="entry name" value="DegV_C"/>
</dbReference>
<dbReference type="EMBL" id="FOHA01000002">
    <property type="protein sequence ID" value="SER61869.1"/>
    <property type="molecule type" value="Genomic_DNA"/>
</dbReference>
<dbReference type="AlphaFoldDB" id="A0A1H9QPW4"/>
<comment type="function">
    <text evidence="1">May bind long-chain fatty acids, such as palmitate, and may play a role in lipid transport or fatty acid metabolism.</text>
</comment>
<dbReference type="SUPFAM" id="SSF82549">
    <property type="entry name" value="DAK1/DegV-like"/>
    <property type="match status" value="1"/>
</dbReference>
<evidence type="ECO:0000256" key="1">
    <source>
        <dbReference type="ARBA" id="ARBA00003238"/>
    </source>
</evidence>
<proteinExistence type="predicted"/>
<evidence type="ECO:0000256" key="2">
    <source>
        <dbReference type="ARBA" id="ARBA00023121"/>
    </source>
</evidence>
<keyword evidence="2" id="KW-0446">Lipid-binding</keyword>
<dbReference type="PANTHER" id="PTHR33434:SF2">
    <property type="entry name" value="FATTY ACID-BINDING PROTEIN TM_1468"/>
    <property type="match status" value="1"/>
</dbReference>
<dbReference type="PROSITE" id="PS51482">
    <property type="entry name" value="DEGV"/>
    <property type="match status" value="1"/>
</dbReference>
<dbReference type="Proteomes" id="UP000198948">
    <property type="component" value="Unassembled WGS sequence"/>
</dbReference>
<dbReference type="OrthoDB" id="9775494at2"/>
<dbReference type="NCBIfam" id="TIGR00762">
    <property type="entry name" value="DegV"/>
    <property type="match status" value="1"/>
</dbReference>
<sequence>MKIAVLTDSTAYLSEEQYQDEDLYMIPLSVILDNESYREEVDITSQEYFERIRDLKKLPTTTQPATGEIVTLFETLAKDYDAVISIHLSSKISGTYQNVMTAATMVEGIEVFPYDSGISCSAQGYFALEALRLSKAGKKPGEIIAQFEQLQKTLKAYFVVDDLQHLVRGGRLSNGAAIIGSMLKIKPILHFDDKEIVVFEKIRSLKKALKRIEALLNEDVAKGYPIVATIIHANVEEDALKWKKHLEKAFPKIRFELSYFGPVIGTHLGEGSLGMAWIQDTFPKEDQN</sequence>
<organism evidence="3 4">
    <name type="scientific">Isobaculum melis</name>
    <dbReference type="NCBI Taxonomy" id="142588"/>
    <lineage>
        <taxon>Bacteria</taxon>
        <taxon>Bacillati</taxon>
        <taxon>Bacillota</taxon>
        <taxon>Bacilli</taxon>
        <taxon>Lactobacillales</taxon>
        <taxon>Carnobacteriaceae</taxon>
        <taxon>Isobaculum</taxon>
    </lineage>
</organism>
<dbReference type="Gene3D" id="3.30.1180.10">
    <property type="match status" value="1"/>
</dbReference>
<dbReference type="InterPro" id="IPR003797">
    <property type="entry name" value="DegV"/>
</dbReference>
<name>A0A1H9QPW4_9LACT</name>
<gene>
    <name evidence="3" type="ORF">SAMN04488559_102178</name>
</gene>
<dbReference type="InterPro" id="IPR050270">
    <property type="entry name" value="DegV_domain_contain"/>
</dbReference>
<dbReference type="RefSeq" id="WP_092650052.1">
    <property type="nucleotide sequence ID" value="NZ_FOHA01000002.1"/>
</dbReference>
<evidence type="ECO:0000313" key="4">
    <source>
        <dbReference type="Proteomes" id="UP000198948"/>
    </source>
</evidence>
<dbReference type="Gene3D" id="3.40.50.10170">
    <property type="match status" value="1"/>
</dbReference>
<keyword evidence="4" id="KW-1185">Reference proteome</keyword>